<dbReference type="OrthoDB" id="7724124at2759"/>
<evidence type="ECO:0000256" key="2">
    <source>
        <dbReference type="SAM" id="SignalP"/>
    </source>
</evidence>
<proteinExistence type="predicted"/>
<reference evidence="3" key="2">
    <citation type="submission" date="2022-10" db="EMBL/GenBank/DDBJ databases">
        <authorList>
            <consortium name="ENA_rothamsted_submissions"/>
            <consortium name="culmorum"/>
            <person name="King R."/>
        </authorList>
    </citation>
    <scope>NUCLEOTIDE SEQUENCE</scope>
</reference>
<feature type="chain" id="PRO_5040297980" evidence="2">
    <location>
        <begin position="23"/>
        <end position="185"/>
    </location>
</feature>
<evidence type="ECO:0000313" key="4">
    <source>
        <dbReference type="Proteomes" id="UP001153620"/>
    </source>
</evidence>
<accession>A0A9N9RKA0</accession>
<evidence type="ECO:0000313" key="3">
    <source>
        <dbReference type="EMBL" id="CAG9798430.1"/>
    </source>
</evidence>
<dbReference type="AlphaFoldDB" id="A0A9N9RKA0"/>
<dbReference type="Gene3D" id="2.70.220.10">
    <property type="entry name" value="Ganglioside GM2 activator"/>
    <property type="match status" value="1"/>
</dbReference>
<organism evidence="3 4">
    <name type="scientific">Chironomus riparius</name>
    <dbReference type="NCBI Taxonomy" id="315576"/>
    <lineage>
        <taxon>Eukaryota</taxon>
        <taxon>Metazoa</taxon>
        <taxon>Ecdysozoa</taxon>
        <taxon>Arthropoda</taxon>
        <taxon>Hexapoda</taxon>
        <taxon>Insecta</taxon>
        <taxon>Pterygota</taxon>
        <taxon>Neoptera</taxon>
        <taxon>Endopterygota</taxon>
        <taxon>Diptera</taxon>
        <taxon>Nematocera</taxon>
        <taxon>Chironomoidea</taxon>
        <taxon>Chironomidae</taxon>
        <taxon>Chironominae</taxon>
        <taxon>Chironomus</taxon>
    </lineage>
</organism>
<evidence type="ECO:0000256" key="1">
    <source>
        <dbReference type="ARBA" id="ARBA00022729"/>
    </source>
</evidence>
<dbReference type="InterPro" id="IPR036846">
    <property type="entry name" value="GM2-AP_sf"/>
</dbReference>
<sequence>MQHMEFLKLSILIAQLICGVCGKVVIIPDTKLEDCTNSTEAANIFDFSQIDLIPETDEHVYINGTWKFLKELKKPWKAHLQLERYNRGEWLVQALDKDYDDFCEPLHRITEPWYYAFEGKESCPVPAGTEWFFDHVLIKFPEALLDAVPSHYMGRWRFVMIAIFDEDDGSSKKDCKRVYADVYEV</sequence>
<reference evidence="3" key="1">
    <citation type="submission" date="2022-01" db="EMBL/GenBank/DDBJ databases">
        <authorList>
            <person name="King R."/>
        </authorList>
    </citation>
    <scope>NUCLEOTIDE SEQUENCE</scope>
</reference>
<dbReference type="Proteomes" id="UP001153620">
    <property type="component" value="Chromosome 1"/>
</dbReference>
<feature type="signal peptide" evidence="2">
    <location>
        <begin position="1"/>
        <end position="22"/>
    </location>
</feature>
<gene>
    <name evidence="3" type="ORF">CHIRRI_LOCUS1412</name>
</gene>
<protein>
    <submittedName>
        <fullName evidence="3">Uncharacterized protein</fullName>
    </submittedName>
</protein>
<keyword evidence="4" id="KW-1185">Reference proteome</keyword>
<keyword evidence="1 2" id="KW-0732">Signal</keyword>
<name>A0A9N9RKA0_9DIPT</name>
<dbReference type="EMBL" id="OU895877">
    <property type="protein sequence ID" value="CAG9798430.1"/>
    <property type="molecule type" value="Genomic_DNA"/>
</dbReference>